<evidence type="ECO:0000313" key="7">
    <source>
        <dbReference type="Proteomes" id="UP000540506"/>
    </source>
</evidence>
<dbReference type="InterPro" id="IPR001242">
    <property type="entry name" value="Condensation_dom"/>
</dbReference>
<dbReference type="Proteomes" id="UP000540506">
    <property type="component" value="Unassembled WGS sequence"/>
</dbReference>
<evidence type="ECO:0000256" key="1">
    <source>
        <dbReference type="ARBA" id="ARBA00001957"/>
    </source>
</evidence>
<keyword evidence="3" id="KW-0597">Phosphoprotein</keyword>
<dbReference type="InterPro" id="IPR025110">
    <property type="entry name" value="AMP-bd_C"/>
</dbReference>
<reference evidence="6 7" key="1">
    <citation type="submission" date="2020-08" db="EMBL/GenBank/DDBJ databases">
        <title>Sequencing the genomes of 1000 actinobacteria strains.</title>
        <authorList>
            <person name="Klenk H.-P."/>
        </authorList>
    </citation>
    <scope>NUCLEOTIDE SEQUENCE [LARGE SCALE GENOMIC DNA]</scope>
    <source>
        <strain evidence="6 7">DSM 41654</strain>
    </source>
</reference>
<evidence type="ECO:0000256" key="2">
    <source>
        <dbReference type="ARBA" id="ARBA00022450"/>
    </source>
</evidence>
<dbReference type="Pfam" id="PF00550">
    <property type="entry name" value="PP-binding"/>
    <property type="match status" value="1"/>
</dbReference>
<dbReference type="InterPro" id="IPR036736">
    <property type="entry name" value="ACP-like_sf"/>
</dbReference>
<dbReference type="InterPro" id="IPR020845">
    <property type="entry name" value="AMP-binding_CS"/>
</dbReference>
<comment type="cofactor">
    <cofactor evidence="1">
        <name>pantetheine 4'-phosphate</name>
        <dbReference type="ChEBI" id="CHEBI:47942"/>
    </cofactor>
</comment>
<dbReference type="CDD" id="cd17646">
    <property type="entry name" value="A_NRPS_AB3403-like"/>
    <property type="match status" value="1"/>
</dbReference>
<feature type="domain" description="Carrier" evidence="5">
    <location>
        <begin position="1007"/>
        <end position="1081"/>
    </location>
</feature>
<accession>A0A7W7QYN9</accession>
<dbReference type="EMBL" id="JACHJV010000001">
    <property type="protein sequence ID" value="MBB4921551.1"/>
    <property type="molecule type" value="Genomic_DNA"/>
</dbReference>
<dbReference type="PROSITE" id="PS00455">
    <property type="entry name" value="AMP_BINDING"/>
    <property type="match status" value="1"/>
</dbReference>
<proteinExistence type="predicted"/>
<dbReference type="PANTHER" id="PTHR45527:SF1">
    <property type="entry name" value="FATTY ACID SYNTHASE"/>
    <property type="match status" value="1"/>
</dbReference>
<dbReference type="Gene3D" id="2.30.38.10">
    <property type="entry name" value="Luciferase, Domain 3"/>
    <property type="match status" value="1"/>
</dbReference>
<dbReference type="FunFam" id="3.40.50.12780:FF:000012">
    <property type="entry name" value="Non-ribosomal peptide synthetase"/>
    <property type="match status" value="1"/>
</dbReference>
<dbReference type="FunFam" id="3.40.50.980:FF:000001">
    <property type="entry name" value="Non-ribosomal peptide synthetase"/>
    <property type="match status" value="1"/>
</dbReference>
<dbReference type="GO" id="GO:0008610">
    <property type="term" value="P:lipid biosynthetic process"/>
    <property type="evidence" value="ECO:0007669"/>
    <property type="project" value="UniProtKB-ARBA"/>
</dbReference>
<dbReference type="Gene3D" id="3.30.300.30">
    <property type="match status" value="1"/>
</dbReference>
<feature type="region of interest" description="Disordered" evidence="4">
    <location>
        <begin position="1"/>
        <end position="30"/>
    </location>
</feature>
<gene>
    <name evidence="6" type="ORF">FHR34_000544</name>
</gene>
<name>A0A7W7QYN9_KITKI</name>
<sequence length="1083" mass="117362">MTDTDLTGSDLTGTDLTGSDLPGGGPSPVRIAPASFAQRRLWFLDHFTGGNSAYNLVSALRLRGPLDTAALHRSLQHLVDRHEILRTTFAAEAGEPRQLVAASLQLALPITDLSGTPAAERSSQASALAQAEALREFDLATGPLIRTSLLRLDIEDHVLAVICHHAIGDAWSMGRFHLELSTLYAAYRAGETPQLDPLPMQFGDYAERERVELLGEPAQRALARLCERLAGAPTVLELPTTYTRPAVQGYAGAVHQITLEPELWQRVLLTSRQQRVTPFMTLLTVYALLLSQLSGAQDLVIGSPSAGRTSTATAPLIGMFVNTLPLRMDLTGDPTFAELLQRARRTALAAIADQGVPLEQLVTELRLDRTASHDPLFQTMFALQQPNSFPELAGVEAEVQPVQPSTTFSDLWLEITPREDGALATFRYRTELFDAPSVVRMAEQYRNLLDDALERPQARAAELSLLSPAQAERILREWSRSAEPHAWDLPVHELIERQAEATPERGAVAFEGTELTYAELTERAHLIAARLAEQGARPGQVVALCLPRGLELVPAILAVLRGGGAYLPLSTEDPAGRLARLVRLSGATQVLTTAELAGAFAEAGVPVLAVDTLSGPATAPEAARVAPDDLAYVIYTSGSTGEPKAVGVPHRGLANRIHALQDSQRLTPADRVMQKTPYTFDVSVQELLWPLTAGATLVMAAPGGHRDPGYLVDLIEREAVTTVHFVPPMLEAFLEEPNLERCKSLQRVFCSGQALPAQLTQRCLDRLPVRLTNFYGPTEASIEVTEWQCPPSPAGPGAVREARVPIGRPIAGVEVYVLDGQLRPVPVGVPGELYLGGVALARGYLGRPELTADRFVPHPYGSAPGARLYRTGDLVRWRADATIEFLGRNDHQLKVRGFRIEPGEIENVLRDQTEVQDALVTTTPAAVPGGEPALTAYLVLAAAGAEAAEDTEGFTAVLRDRLRGQLPRYMVPSHLIVLPRFPLNSSGKVDRAALPLPDQHRSGELTGPRDELERTLAGIWGQVLGRPETGVDEDFFEIGGDSLKSIQVVHRAREAGLAISVSQLFHHPTIEELAERLRQGGTQ</sequence>
<dbReference type="InterPro" id="IPR000873">
    <property type="entry name" value="AMP-dep_synth/lig_dom"/>
</dbReference>
<dbReference type="RefSeq" id="WP_184933862.1">
    <property type="nucleotide sequence ID" value="NZ_JACHJV010000001.1"/>
</dbReference>
<dbReference type="InterPro" id="IPR001646">
    <property type="entry name" value="5peptide_repeat"/>
</dbReference>
<dbReference type="GO" id="GO:0031177">
    <property type="term" value="F:phosphopantetheine binding"/>
    <property type="evidence" value="ECO:0007669"/>
    <property type="project" value="InterPro"/>
</dbReference>
<evidence type="ECO:0000259" key="5">
    <source>
        <dbReference type="PROSITE" id="PS50075"/>
    </source>
</evidence>
<comment type="caution">
    <text evidence="6">The sequence shown here is derived from an EMBL/GenBank/DDBJ whole genome shotgun (WGS) entry which is preliminary data.</text>
</comment>
<dbReference type="Gene3D" id="3.30.559.10">
    <property type="entry name" value="Chloramphenicol acetyltransferase-like domain"/>
    <property type="match status" value="1"/>
</dbReference>
<dbReference type="PROSITE" id="PS00012">
    <property type="entry name" value="PHOSPHOPANTETHEINE"/>
    <property type="match status" value="1"/>
</dbReference>
<dbReference type="NCBIfam" id="TIGR01733">
    <property type="entry name" value="AA-adenyl-dom"/>
    <property type="match status" value="1"/>
</dbReference>
<dbReference type="AlphaFoldDB" id="A0A7W7QYN9"/>
<dbReference type="Gene3D" id="1.10.1200.10">
    <property type="entry name" value="ACP-like"/>
    <property type="match status" value="1"/>
</dbReference>
<dbReference type="FunFam" id="1.10.1200.10:FF:000005">
    <property type="entry name" value="Nonribosomal peptide synthetase 1"/>
    <property type="match status" value="1"/>
</dbReference>
<evidence type="ECO:0000313" key="6">
    <source>
        <dbReference type="EMBL" id="MBB4921551.1"/>
    </source>
</evidence>
<dbReference type="SUPFAM" id="SSF56801">
    <property type="entry name" value="Acetyl-CoA synthetase-like"/>
    <property type="match status" value="1"/>
</dbReference>
<dbReference type="Pfam" id="PF00805">
    <property type="entry name" value="Pentapeptide"/>
    <property type="match status" value="1"/>
</dbReference>
<dbReference type="GO" id="GO:0005829">
    <property type="term" value="C:cytosol"/>
    <property type="evidence" value="ECO:0007669"/>
    <property type="project" value="TreeGrafter"/>
</dbReference>
<dbReference type="CDD" id="cd19531">
    <property type="entry name" value="LCL_NRPS-like"/>
    <property type="match status" value="1"/>
</dbReference>
<dbReference type="SUPFAM" id="SSF47336">
    <property type="entry name" value="ACP-like"/>
    <property type="match status" value="1"/>
</dbReference>
<dbReference type="GO" id="GO:0044550">
    <property type="term" value="P:secondary metabolite biosynthetic process"/>
    <property type="evidence" value="ECO:0007669"/>
    <property type="project" value="TreeGrafter"/>
</dbReference>
<dbReference type="InterPro" id="IPR045851">
    <property type="entry name" value="AMP-bd_C_sf"/>
</dbReference>
<dbReference type="FunFam" id="2.30.38.10:FF:000001">
    <property type="entry name" value="Non-ribosomal peptide synthetase PvdI"/>
    <property type="match status" value="1"/>
</dbReference>
<dbReference type="GO" id="GO:0017000">
    <property type="term" value="P:antibiotic biosynthetic process"/>
    <property type="evidence" value="ECO:0007669"/>
    <property type="project" value="UniProtKB-ARBA"/>
</dbReference>
<protein>
    <submittedName>
        <fullName evidence="6">Amino acid adenylation domain-containing protein</fullName>
    </submittedName>
</protein>
<dbReference type="Pfam" id="PF13193">
    <property type="entry name" value="AMP-binding_C"/>
    <property type="match status" value="1"/>
</dbReference>
<keyword evidence="2" id="KW-0596">Phosphopantetheine</keyword>
<dbReference type="Gene3D" id="3.40.50.980">
    <property type="match status" value="2"/>
</dbReference>
<feature type="compositionally biased region" description="Low complexity" evidence="4">
    <location>
        <begin position="1"/>
        <end position="20"/>
    </location>
</feature>
<organism evidence="6 7">
    <name type="scientific">Kitasatospora kifunensis</name>
    <name type="common">Streptomyces kifunensis</name>
    <dbReference type="NCBI Taxonomy" id="58351"/>
    <lineage>
        <taxon>Bacteria</taxon>
        <taxon>Bacillati</taxon>
        <taxon>Actinomycetota</taxon>
        <taxon>Actinomycetes</taxon>
        <taxon>Kitasatosporales</taxon>
        <taxon>Streptomycetaceae</taxon>
        <taxon>Kitasatospora</taxon>
    </lineage>
</organism>
<dbReference type="InterPro" id="IPR006162">
    <property type="entry name" value="Ppantetheine_attach_site"/>
</dbReference>
<dbReference type="InterPro" id="IPR010071">
    <property type="entry name" value="AA_adenyl_dom"/>
</dbReference>
<dbReference type="Pfam" id="PF00668">
    <property type="entry name" value="Condensation"/>
    <property type="match status" value="1"/>
</dbReference>
<dbReference type="InterPro" id="IPR009081">
    <property type="entry name" value="PP-bd_ACP"/>
</dbReference>
<dbReference type="GO" id="GO:0003824">
    <property type="term" value="F:catalytic activity"/>
    <property type="evidence" value="ECO:0007669"/>
    <property type="project" value="InterPro"/>
</dbReference>
<dbReference type="InterPro" id="IPR020806">
    <property type="entry name" value="PKS_PP-bd"/>
</dbReference>
<dbReference type="Gene3D" id="3.30.559.30">
    <property type="entry name" value="Nonribosomal peptide synthetase, condensation domain"/>
    <property type="match status" value="1"/>
</dbReference>
<dbReference type="SUPFAM" id="SSF52777">
    <property type="entry name" value="CoA-dependent acyltransferases"/>
    <property type="match status" value="2"/>
</dbReference>
<dbReference type="GO" id="GO:0043041">
    <property type="term" value="P:amino acid activation for nonribosomal peptide biosynthetic process"/>
    <property type="evidence" value="ECO:0007669"/>
    <property type="project" value="TreeGrafter"/>
</dbReference>
<evidence type="ECO:0000256" key="3">
    <source>
        <dbReference type="ARBA" id="ARBA00022553"/>
    </source>
</evidence>
<dbReference type="SMART" id="SM00823">
    <property type="entry name" value="PKS_PP"/>
    <property type="match status" value="1"/>
</dbReference>
<evidence type="ECO:0000256" key="4">
    <source>
        <dbReference type="SAM" id="MobiDB-lite"/>
    </source>
</evidence>
<dbReference type="PANTHER" id="PTHR45527">
    <property type="entry name" value="NONRIBOSOMAL PEPTIDE SYNTHETASE"/>
    <property type="match status" value="1"/>
</dbReference>
<dbReference type="PROSITE" id="PS50075">
    <property type="entry name" value="CARRIER"/>
    <property type="match status" value="1"/>
</dbReference>
<dbReference type="Pfam" id="PF00501">
    <property type="entry name" value="AMP-binding"/>
    <property type="match status" value="1"/>
</dbReference>
<keyword evidence="7" id="KW-1185">Reference proteome</keyword>
<dbReference type="InterPro" id="IPR023213">
    <property type="entry name" value="CAT-like_dom_sf"/>
</dbReference>